<keyword evidence="8" id="KW-0949">S-adenosyl-L-methionine</keyword>
<accession>A0A132MSC2</accession>
<evidence type="ECO:0000313" key="15">
    <source>
        <dbReference type="Proteomes" id="UP000070188"/>
    </source>
</evidence>
<evidence type="ECO:0000256" key="7">
    <source>
        <dbReference type="ARBA" id="ARBA00022679"/>
    </source>
</evidence>
<dbReference type="EC" id="2.1.1.77" evidence="3"/>
<dbReference type="Pfam" id="PF01135">
    <property type="entry name" value="PCMT"/>
    <property type="match status" value="1"/>
</dbReference>
<dbReference type="PANTHER" id="PTHR11579">
    <property type="entry name" value="PROTEIN-L-ISOASPARTATE O-METHYLTRANSFERASE"/>
    <property type="match status" value="1"/>
</dbReference>
<comment type="similarity">
    <text evidence="2">Belongs to the methyltransferase superfamily. L-isoaspartyl/D-aspartyl protein methyltransferase family.</text>
</comment>
<dbReference type="InterPro" id="IPR027573">
    <property type="entry name" value="Methyltran_FxLD"/>
</dbReference>
<dbReference type="Proteomes" id="UP000070188">
    <property type="component" value="Unassembled WGS sequence"/>
</dbReference>
<dbReference type="STRING" id="1469144.LI90_1790"/>
<evidence type="ECO:0000256" key="2">
    <source>
        <dbReference type="ARBA" id="ARBA00005369"/>
    </source>
</evidence>
<proteinExistence type="inferred from homology"/>
<evidence type="ECO:0000256" key="4">
    <source>
        <dbReference type="ARBA" id="ARBA00013346"/>
    </source>
</evidence>
<dbReference type="SUPFAM" id="SSF53335">
    <property type="entry name" value="S-adenosyl-L-methionine-dependent methyltransferases"/>
    <property type="match status" value="1"/>
</dbReference>
<reference evidence="13 17" key="1">
    <citation type="submission" date="2015-02" db="EMBL/GenBank/DDBJ databases">
        <title>Physiological reanalysis, assessment of diazotrophy, and genome sequences of multiple isolates of Streptomyces thermoautotrophicus.</title>
        <authorList>
            <person name="MacKellar D.C."/>
            <person name="Lieber L."/>
            <person name="Norman J."/>
            <person name="Bolger A."/>
            <person name="Tobin C."/>
            <person name="Murray J.W."/>
            <person name="Prell J."/>
        </authorList>
    </citation>
    <scope>NUCLEOTIDE SEQUENCE [LARGE SCALE GENOMIC DNA]</scope>
    <source>
        <strain evidence="13 17">UBT1</strain>
    </source>
</reference>
<reference evidence="16" key="2">
    <citation type="submission" date="2015-02" db="EMBL/GenBank/DDBJ databases">
        <title>Physiological reanalysis, assessment of diazotrophy, and genome sequences of multiple isolates of Streptomyces thermoautotrophicus.</title>
        <authorList>
            <person name="MacKellar D.C."/>
            <person name="Lieber L."/>
            <person name="Norman J."/>
            <person name="Bolger A."/>
            <person name="Tobin C."/>
            <person name="Murray J.W."/>
            <person name="Friesen M."/>
            <person name="Prell J."/>
        </authorList>
    </citation>
    <scope>NUCLEOTIDE SEQUENCE [LARGE SCALE GENOMIC DNA]</scope>
    <source>
        <strain evidence="16">UBT1</strain>
    </source>
</reference>
<dbReference type="PANTHER" id="PTHR11579:SF0">
    <property type="entry name" value="PROTEIN-L-ISOASPARTATE(D-ASPARTATE) O-METHYLTRANSFERASE"/>
    <property type="match status" value="1"/>
</dbReference>
<comment type="subcellular location">
    <subcellularLocation>
        <location evidence="1">Cytoplasm</location>
    </subcellularLocation>
</comment>
<evidence type="ECO:0000256" key="11">
    <source>
        <dbReference type="ARBA" id="ARBA00031350"/>
    </source>
</evidence>
<organism evidence="12 15">
    <name type="scientific">Carbonactinospora thermoautotrophica</name>
    <dbReference type="NCBI Taxonomy" id="1469144"/>
    <lineage>
        <taxon>Bacteria</taxon>
        <taxon>Bacillati</taxon>
        <taxon>Actinomycetota</taxon>
        <taxon>Actinomycetes</taxon>
        <taxon>Kitasatosporales</taxon>
        <taxon>Carbonactinosporaceae</taxon>
        <taxon>Carbonactinospora</taxon>
    </lineage>
</organism>
<evidence type="ECO:0000313" key="14">
    <source>
        <dbReference type="EMBL" id="KWX08570.1"/>
    </source>
</evidence>
<evidence type="ECO:0000313" key="12">
    <source>
        <dbReference type="EMBL" id="KWX00767.1"/>
    </source>
</evidence>
<evidence type="ECO:0000256" key="3">
    <source>
        <dbReference type="ARBA" id="ARBA00011890"/>
    </source>
</evidence>
<dbReference type="EMBL" id="LAXD01000001">
    <property type="protein sequence ID" value="KWX00767.1"/>
    <property type="molecule type" value="Genomic_DNA"/>
</dbReference>
<evidence type="ECO:0000313" key="17">
    <source>
        <dbReference type="Proteomes" id="UP000070659"/>
    </source>
</evidence>
<comment type="caution">
    <text evidence="12">The sequence shown here is derived from an EMBL/GenBank/DDBJ whole genome shotgun (WGS) entry which is preliminary data.</text>
</comment>
<keyword evidence="6 12" id="KW-0489">Methyltransferase</keyword>
<sequence length="408" mass="43465">MNTTTSATPPEALRTRMVDRIVQAGHARSSRVEKALRAVPRHRFLPNATVEEAYADRSVITKRGSDGAALSCASQPTVVAMMLDQLDVNPGDRILEVGAGTGYNAALLAHLTGPSGQVTSIDIDPEVTAQTRRALDATGYGHIHVITGDGALGAADHAPYDRIIVTVGAWDISPAWWDQLAPGGRLVVPLRWRGQTRSVAFTRAGDRLRSDSVELCGFVPMIGQDGEHDGRIDTDGHVALYWDADQPIDPDVLRGVLDRRGTAVWSGVTVGVGESFDGVWLRLTGTEPGTCRIAADPAAVDTGLCAPAIPSRSPALVEGGSLAYFTQRHRDEDGTGRRWELGAIGHGPAGLGLAGRLCEQIRAWDRDRTAQPVITAYPAGTPDDRLPGGHVIDKPSARLVISYRPGNP</sequence>
<dbReference type="Proteomes" id="UP000070659">
    <property type="component" value="Unassembled WGS sequence"/>
</dbReference>
<gene>
    <name evidence="12" type="ORF">LI90_1790</name>
    <name evidence="13" type="ORF">TH66_03220</name>
    <name evidence="14" type="ORF">TR74_14385</name>
</gene>
<evidence type="ECO:0000256" key="10">
    <source>
        <dbReference type="ARBA" id="ARBA00031323"/>
    </source>
</evidence>
<keyword evidence="15" id="KW-1185">Reference proteome</keyword>
<keyword evidence="7 12" id="KW-0808">Transferase</keyword>
<evidence type="ECO:0000313" key="13">
    <source>
        <dbReference type="EMBL" id="KWX05274.1"/>
    </source>
</evidence>
<dbReference type="InterPro" id="IPR000682">
    <property type="entry name" value="PCMT"/>
</dbReference>
<dbReference type="NCBIfam" id="TIGR04364">
    <property type="entry name" value="methyltran_FxLD"/>
    <property type="match status" value="1"/>
</dbReference>
<protein>
    <recommendedName>
        <fullName evidence="4">Protein-L-isoaspartate O-methyltransferase</fullName>
        <ecNumber evidence="3">2.1.1.77</ecNumber>
    </recommendedName>
    <alternativeName>
        <fullName evidence="11">L-isoaspartyl protein carboxyl methyltransferase</fullName>
    </alternativeName>
    <alternativeName>
        <fullName evidence="9">Protein L-isoaspartyl methyltransferase</fullName>
    </alternativeName>
    <alternativeName>
        <fullName evidence="10">Protein-beta-aspartate methyltransferase</fullName>
    </alternativeName>
</protein>
<dbReference type="PATRIC" id="fig|1469144.10.peg.1942"/>
<reference evidence="15" key="3">
    <citation type="submission" date="2015-04" db="EMBL/GenBank/DDBJ databases">
        <title>Physiological reanalysis, assessment of diazotrophy, and genome sequences of multiple isolates of Streptomyces thermoautotrophicus.</title>
        <authorList>
            <person name="MacKellar D.C."/>
            <person name="Lieber L."/>
            <person name="Norman J."/>
            <person name="Bolger A."/>
            <person name="Tobin C."/>
            <person name="Murray J.W."/>
            <person name="Chang R."/>
            <person name="Ford T."/>
            <person name="Nguyen P.Q."/>
            <person name="Woodward J."/>
            <person name="Permingeat H."/>
            <person name="Joshi N.S."/>
            <person name="Silver P.A."/>
            <person name="Usadel B."/>
            <person name="Rutherford A.W."/>
            <person name="Friesen M."/>
            <person name="Prell J."/>
        </authorList>
    </citation>
    <scope>NUCLEOTIDE SEQUENCE [LARGE SCALE GENOMIC DNA]</scope>
    <source>
        <strain evidence="15">H1</strain>
    </source>
</reference>
<dbReference type="OrthoDB" id="4035289at2"/>
<dbReference type="CDD" id="cd02440">
    <property type="entry name" value="AdoMet_MTases"/>
    <property type="match status" value="1"/>
</dbReference>
<dbReference type="RefSeq" id="WP_066886541.1">
    <property type="nucleotide sequence ID" value="NZ_JYIJ01000012.1"/>
</dbReference>
<dbReference type="Proteomes" id="UP000070598">
    <property type="component" value="Unassembled WGS sequence"/>
</dbReference>
<reference evidence="12" key="4">
    <citation type="submission" date="2015-04" db="EMBL/GenBank/DDBJ databases">
        <title>Physiological reanalysis, assessment of diazotrophy, and genome sequences of multiple isolates of Streptomyces thermoautotrophicus.</title>
        <authorList>
            <person name="MacKellar D.C."/>
            <person name="Lieber L."/>
            <person name="Norman J."/>
            <person name="Bolger A."/>
            <person name="Tobin C."/>
            <person name="Murray J.W."/>
            <person name="Woodward J."/>
            <person name="Friesen M."/>
            <person name="Prell J."/>
        </authorList>
    </citation>
    <scope>NUCLEOTIDE SEQUENCE [LARGE SCALE GENOMIC DNA]</scope>
    <source>
        <strain evidence="12">H1</strain>
    </source>
</reference>
<evidence type="ECO:0000256" key="9">
    <source>
        <dbReference type="ARBA" id="ARBA00030757"/>
    </source>
</evidence>
<dbReference type="GO" id="GO:0032259">
    <property type="term" value="P:methylation"/>
    <property type="evidence" value="ECO:0007669"/>
    <property type="project" value="UniProtKB-KW"/>
</dbReference>
<dbReference type="AlphaFoldDB" id="A0A132MSC2"/>
<evidence type="ECO:0000256" key="1">
    <source>
        <dbReference type="ARBA" id="ARBA00004496"/>
    </source>
</evidence>
<evidence type="ECO:0000256" key="5">
    <source>
        <dbReference type="ARBA" id="ARBA00022490"/>
    </source>
</evidence>
<dbReference type="GO" id="GO:0005737">
    <property type="term" value="C:cytoplasm"/>
    <property type="evidence" value="ECO:0007669"/>
    <property type="project" value="UniProtKB-SubCell"/>
</dbReference>
<dbReference type="GO" id="GO:0004719">
    <property type="term" value="F:protein-L-isoaspartate (D-aspartate) O-methyltransferase activity"/>
    <property type="evidence" value="ECO:0007669"/>
    <property type="project" value="UniProtKB-EC"/>
</dbReference>
<name>A0A132MSC2_9ACTN</name>
<evidence type="ECO:0000313" key="16">
    <source>
        <dbReference type="Proteomes" id="UP000070598"/>
    </source>
</evidence>
<evidence type="ECO:0000256" key="6">
    <source>
        <dbReference type="ARBA" id="ARBA00022603"/>
    </source>
</evidence>
<dbReference type="EMBL" id="JYIJ01000012">
    <property type="protein sequence ID" value="KWX05274.1"/>
    <property type="molecule type" value="Genomic_DNA"/>
</dbReference>
<dbReference type="EMBL" id="JYIK01000966">
    <property type="protein sequence ID" value="KWX08570.1"/>
    <property type="molecule type" value="Genomic_DNA"/>
</dbReference>
<evidence type="ECO:0000256" key="8">
    <source>
        <dbReference type="ARBA" id="ARBA00022691"/>
    </source>
</evidence>
<keyword evidence="5" id="KW-0963">Cytoplasm</keyword>
<dbReference type="Gene3D" id="3.40.50.150">
    <property type="entry name" value="Vaccinia Virus protein VP39"/>
    <property type="match status" value="1"/>
</dbReference>
<dbReference type="InterPro" id="IPR029063">
    <property type="entry name" value="SAM-dependent_MTases_sf"/>
</dbReference>